<accession>A0AAN9MPL9</accession>
<organism evidence="2 3">
    <name type="scientific">Phaseolus coccineus</name>
    <name type="common">Scarlet runner bean</name>
    <name type="synonym">Phaseolus multiflorus</name>
    <dbReference type="NCBI Taxonomy" id="3886"/>
    <lineage>
        <taxon>Eukaryota</taxon>
        <taxon>Viridiplantae</taxon>
        <taxon>Streptophyta</taxon>
        <taxon>Embryophyta</taxon>
        <taxon>Tracheophyta</taxon>
        <taxon>Spermatophyta</taxon>
        <taxon>Magnoliopsida</taxon>
        <taxon>eudicotyledons</taxon>
        <taxon>Gunneridae</taxon>
        <taxon>Pentapetalae</taxon>
        <taxon>rosids</taxon>
        <taxon>fabids</taxon>
        <taxon>Fabales</taxon>
        <taxon>Fabaceae</taxon>
        <taxon>Papilionoideae</taxon>
        <taxon>50 kb inversion clade</taxon>
        <taxon>NPAAA clade</taxon>
        <taxon>indigoferoid/millettioid clade</taxon>
        <taxon>Phaseoleae</taxon>
        <taxon>Phaseolus</taxon>
    </lineage>
</organism>
<comment type="caution">
    <text evidence="2">The sequence shown here is derived from an EMBL/GenBank/DDBJ whole genome shotgun (WGS) entry which is preliminary data.</text>
</comment>
<feature type="transmembrane region" description="Helical" evidence="1">
    <location>
        <begin position="88"/>
        <end position="114"/>
    </location>
</feature>
<keyword evidence="1" id="KW-1133">Transmembrane helix</keyword>
<proteinExistence type="predicted"/>
<evidence type="ECO:0000313" key="3">
    <source>
        <dbReference type="Proteomes" id="UP001374584"/>
    </source>
</evidence>
<dbReference type="Proteomes" id="UP001374584">
    <property type="component" value="Unassembled WGS sequence"/>
</dbReference>
<evidence type="ECO:0000256" key="1">
    <source>
        <dbReference type="SAM" id="Phobius"/>
    </source>
</evidence>
<evidence type="ECO:0008006" key="4">
    <source>
        <dbReference type="Google" id="ProtNLM"/>
    </source>
</evidence>
<dbReference type="AlphaFoldDB" id="A0AAN9MPL9"/>
<name>A0AAN9MPL9_PHACN</name>
<dbReference type="PANTHER" id="PTHR38225">
    <property type="entry name" value="PROTEIN, PUTATIVE-RELATED"/>
    <property type="match status" value="1"/>
</dbReference>
<keyword evidence="1" id="KW-0812">Transmembrane</keyword>
<evidence type="ECO:0000313" key="2">
    <source>
        <dbReference type="EMBL" id="KAK7357701.1"/>
    </source>
</evidence>
<reference evidence="2 3" key="1">
    <citation type="submission" date="2024-01" db="EMBL/GenBank/DDBJ databases">
        <title>The genomes of 5 underutilized Papilionoideae crops provide insights into root nodulation and disease resistanc.</title>
        <authorList>
            <person name="Jiang F."/>
        </authorList>
    </citation>
    <scope>NUCLEOTIDE SEQUENCE [LARGE SCALE GENOMIC DNA]</scope>
    <source>
        <strain evidence="2">JINMINGXINNONG_FW02</strain>
        <tissue evidence="2">Leaves</tissue>
    </source>
</reference>
<keyword evidence="3" id="KW-1185">Reference proteome</keyword>
<protein>
    <recommendedName>
        <fullName evidence="4">Transmembrane protein</fullName>
    </recommendedName>
</protein>
<dbReference type="PANTHER" id="PTHR38225:SF3">
    <property type="entry name" value="RX N-TERMINAL DOMAIN-CONTAINING PROTEIN"/>
    <property type="match status" value="1"/>
</dbReference>
<keyword evidence="1" id="KW-0472">Membrane</keyword>
<sequence length="117" mass="13548">MTYSLSSFCTLNHSFSWHKPIKYPKIRCQTFSDNEKRANIVDSNLRILRERIEQVRKRELIHTVGWSYKHGYEHNYKKDSMMSQSAEIIGLACSAIGLVFLVGSLSICLLSLFLMCI</sequence>
<gene>
    <name evidence="2" type="ORF">VNO80_16996</name>
</gene>
<dbReference type="EMBL" id="JAYMYR010000006">
    <property type="protein sequence ID" value="KAK7357701.1"/>
    <property type="molecule type" value="Genomic_DNA"/>
</dbReference>